<dbReference type="InterPro" id="IPR029039">
    <property type="entry name" value="Flavoprotein-like_sf"/>
</dbReference>
<dbReference type="OrthoDB" id="504689at2759"/>
<organism evidence="7 8">
    <name type="scientific">[Candida] railenensis</name>
    <dbReference type="NCBI Taxonomy" id="45579"/>
    <lineage>
        <taxon>Eukaryota</taxon>
        <taxon>Fungi</taxon>
        <taxon>Dikarya</taxon>
        <taxon>Ascomycota</taxon>
        <taxon>Saccharomycotina</taxon>
        <taxon>Pichiomycetes</taxon>
        <taxon>Debaryomycetaceae</taxon>
        <taxon>Kurtzmaniella</taxon>
    </lineage>
</organism>
<dbReference type="GO" id="GO:0005886">
    <property type="term" value="C:plasma membrane"/>
    <property type="evidence" value="ECO:0007669"/>
    <property type="project" value="UniProtKB-SubCell"/>
</dbReference>
<evidence type="ECO:0000256" key="4">
    <source>
        <dbReference type="ARBA" id="ARBA00053955"/>
    </source>
</evidence>
<dbReference type="NCBIfam" id="TIGR01755">
    <property type="entry name" value="flav_wrbA"/>
    <property type="match status" value="1"/>
</dbReference>
<dbReference type="Gene3D" id="3.40.50.360">
    <property type="match status" value="1"/>
</dbReference>
<feature type="region of interest" description="Disordered" evidence="5">
    <location>
        <begin position="200"/>
        <end position="250"/>
    </location>
</feature>
<accession>A0A9P0QN51</accession>
<dbReference type="PANTHER" id="PTHR30546">
    <property type="entry name" value="FLAVODOXIN-RELATED PROTEIN WRBA-RELATED"/>
    <property type="match status" value="1"/>
</dbReference>
<dbReference type="AlphaFoldDB" id="A0A9P0QN51"/>
<dbReference type="EMBL" id="CAKXYY010000006">
    <property type="protein sequence ID" value="CAH2352303.1"/>
    <property type="molecule type" value="Genomic_DNA"/>
</dbReference>
<dbReference type="SUPFAM" id="SSF52218">
    <property type="entry name" value="Flavoproteins"/>
    <property type="match status" value="1"/>
</dbReference>
<name>A0A9P0QN51_9ASCO</name>
<evidence type="ECO:0000259" key="6">
    <source>
        <dbReference type="PROSITE" id="PS50902"/>
    </source>
</evidence>
<keyword evidence="8" id="KW-1185">Reference proteome</keyword>
<evidence type="ECO:0000313" key="8">
    <source>
        <dbReference type="Proteomes" id="UP000837801"/>
    </source>
</evidence>
<comment type="similarity">
    <text evidence="2">Belongs to the WrbA family.</text>
</comment>
<protein>
    <submittedName>
        <fullName evidence="7">Flavoprotein-like protein Ycp4p</fullName>
    </submittedName>
</protein>
<evidence type="ECO:0000313" key="7">
    <source>
        <dbReference type="EMBL" id="CAH2352303.1"/>
    </source>
</evidence>
<evidence type="ECO:0000256" key="2">
    <source>
        <dbReference type="ARBA" id="ARBA00006961"/>
    </source>
</evidence>
<dbReference type="FunFam" id="3.40.50.360:FF:000001">
    <property type="entry name" value="NAD(P)H dehydrogenase (Quinone) FQR1-like"/>
    <property type="match status" value="1"/>
</dbReference>
<evidence type="ECO:0000256" key="3">
    <source>
        <dbReference type="ARBA" id="ARBA00023026"/>
    </source>
</evidence>
<dbReference type="NCBIfam" id="NF002999">
    <property type="entry name" value="PRK03767.1"/>
    <property type="match status" value="1"/>
</dbReference>
<evidence type="ECO:0000256" key="1">
    <source>
        <dbReference type="ARBA" id="ARBA00004202"/>
    </source>
</evidence>
<dbReference type="GO" id="GO:0003955">
    <property type="term" value="F:NAD(P)H dehydrogenase (quinone) activity"/>
    <property type="evidence" value="ECO:0007669"/>
    <property type="project" value="InterPro"/>
</dbReference>
<proteinExistence type="inferred from homology"/>
<dbReference type="InterPro" id="IPR005025">
    <property type="entry name" value="FMN_Rdtase-like_dom"/>
</dbReference>
<dbReference type="Proteomes" id="UP000837801">
    <property type="component" value="Unassembled WGS sequence"/>
</dbReference>
<dbReference type="InterPro" id="IPR008254">
    <property type="entry name" value="Flavodoxin/NO_synth"/>
</dbReference>
<comment type="caution">
    <text evidence="7">The sequence shown here is derived from an EMBL/GenBank/DDBJ whole genome shotgun (WGS) entry which is preliminary data.</text>
</comment>
<dbReference type="InterPro" id="IPR010089">
    <property type="entry name" value="Flavoprotein_WrbA-like"/>
</dbReference>
<dbReference type="Pfam" id="PF03358">
    <property type="entry name" value="FMN_red"/>
    <property type="match status" value="1"/>
</dbReference>
<comment type="function">
    <text evidence="4">Flavodoxin-like protein (FLP) that plays a role in cell wall integrity, oxidative stress protection and virulence. FLPs act as NAD(P)H quinone oxidoreductases. Reduces ubiquinone (coenzyme Q), enabling it to serve as an antioxidant in the membrane.</text>
</comment>
<sequence length="256" mass="27288">MKVAIITYSTYGHINVLAKSIQEGVEKTGLATKVDRFQVPETLSEDVLAAIHAPPKDASIPIATVDTLVEYDAFLFGIPTRFGNLPAQFLDFFDKTGKLWAEGSLYHKPVGVFVSTGGQQGGQETTIRSFLTYVSHHGLIYIPLGYGAAFPHLTNFDEIHGGTPYGAGTIAGTDGSKQPNETELAIAKIQGESFTKSASKFVSTKSEEPTAVATPEKPTEEKVKPAPASAPAAKRNATPSTPEKEDSSSCIKCVIV</sequence>
<comment type="subcellular location">
    <subcellularLocation>
        <location evidence="1">Cell membrane</location>
        <topology evidence="1">Peripheral membrane protein</topology>
    </subcellularLocation>
</comment>
<evidence type="ECO:0000256" key="5">
    <source>
        <dbReference type="SAM" id="MobiDB-lite"/>
    </source>
</evidence>
<gene>
    <name evidence="7" type="ORF">CLIB1423_06S03356</name>
</gene>
<dbReference type="PANTHER" id="PTHR30546:SF23">
    <property type="entry name" value="FLAVOPROTEIN-LIKE PROTEIN YCP4-RELATED"/>
    <property type="match status" value="1"/>
</dbReference>
<dbReference type="PROSITE" id="PS50902">
    <property type="entry name" value="FLAVODOXIN_LIKE"/>
    <property type="match status" value="1"/>
</dbReference>
<feature type="domain" description="Flavodoxin-like" evidence="6">
    <location>
        <begin position="3"/>
        <end position="194"/>
    </location>
</feature>
<keyword evidence="3" id="KW-0843">Virulence</keyword>
<dbReference type="GO" id="GO:0034599">
    <property type="term" value="P:cellular response to oxidative stress"/>
    <property type="evidence" value="ECO:0007669"/>
    <property type="project" value="UniProtKB-ARBA"/>
</dbReference>
<dbReference type="GO" id="GO:0010181">
    <property type="term" value="F:FMN binding"/>
    <property type="evidence" value="ECO:0007669"/>
    <property type="project" value="InterPro"/>
</dbReference>
<reference evidence="7" key="1">
    <citation type="submission" date="2022-03" db="EMBL/GenBank/DDBJ databases">
        <authorList>
            <person name="Legras J.-L."/>
            <person name="Devillers H."/>
            <person name="Grondin C."/>
        </authorList>
    </citation>
    <scope>NUCLEOTIDE SEQUENCE</scope>
    <source>
        <strain evidence="7">CLIB 1423</strain>
    </source>
</reference>